<dbReference type="EMBL" id="AP019304">
    <property type="protein sequence ID" value="BBH10018.1"/>
    <property type="molecule type" value="Genomic_DNA"/>
</dbReference>
<name>A0A4Y1S1L1_PRUDU</name>
<reference evidence="1" key="1">
    <citation type="journal article" date="2019" name="Science">
        <title>Mutation of a bHLH transcription factor allowed almond domestication.</title>
        <authorList>
            <person name="Sanchez-Perez R."/>
            <person name="Pavan S."/>
            <person name="Mazzeo R."/>
            <person name="Moldovan C."/>
            <person name="Aiese Cigliano R."/>
            <person name="Del Cueto J."/>
            <person name="Ricciardi F."/>
            <person name="Lotti C."/>
            <person name="Ricciardi L."/>
            <person name="Dicenta F."/>
            <person name="Lopez-Marques R.L."/>
            <person name="Lindberg Moller B."/>
        </authorList>
    </citation>
    <scope>NUCLEOTIDE SEQUENCE</scope>
</reference>
<dbReference type="AlphaFoldDB" id="A0A4Y1S1L1"/>
<feature type="non-terminal residue" evidence="1">
    <location>
        <position position="1"/>
    </location>
</feature>
<protein>
    <submittedName>
        <fullName evidence="1">Secretory carrier membrane protein family protein</fullName>
    </submittedName>
</protein>
<accession>A0A4Y1S1L1</accession>
<evidence type="ECO:0000313" key="1">
    <source>
        <dbReference type="EMBL" id="BBH10018.1"/>
    </source>
</evidence>
<proteinExistence type="predicted"/>
<organism evidence="1">
    <name type="scientific">Prunus dulcis</name>
    <name type="common">Almond</name>
    <name type="synonym">Amygdalus dulcis</name>
    <dbReference type="NCBI Taxonomy" id="3755"/>
    <lineage>
        <taxon>Eukaryota</taxon>
        <taxon>Viridiplantae</taxon>
        <taxon>Streptophyta</taxon>
        <taxon>Embryophyta</taxon>
        <taxon>Tracheophyta</taxon>
        <taxon>Spermatophyta</taxon>
        <taxon>Magnoliopsida</taxon>
        <taxon>eudicotyledons</taxon>
        <taxon>Gunneridae</taxon>
        <taxon>Pentapetalae</taxon>
        <taxon>rosids</taxon>
        <taxon>fabids</taxon>
        <taxon>Rosales</taxon>
        <taxon>Rosaceae</taxon>
        <taxon>Amygdaloideae</taxon>
        <taxon>Amygdaleae</taxon>
        <taxon>Prunus</taxon>
    </lineage>
</organism>
<gene>
    <name evidence="1" type="ORF">Prudu_022687</name>
</gene>
<sequence>GFVRSEKSPFSVRFEPAGWGAAMEDLHSLLDMRGWPSIFVWEVRCKSAALLVFVSQIWGREISHPFYSLRLRLPSFLLANICILCLQVLEKGIESHRLAQLEYTKRQGTRHLHSAVIFKLGYTKRQGTRHLDSAIIFEIELE</sequence>